<organism evidence="2 3">
    <name type="scientific">Muricoccus roseus</name>
    <dbReference type="NCBI Taxonomy" id="198092"/>
    <lineage>
        <taxon>Bacteria</taxon>
        <taxon>Pseudomonadati</taxon>
        <taxon>Pseudomonadota</taxon>
        <taxon>Alphaproteobacteria</taxon>
        <taxon>Acetobacterales</taxon>
        <taxon>Roseomonadaceae</taxon>
        <taxon>Muricoccus</taxon>
    </lineage>
</organism>
<dbReference type="RefSeq" id="WP_073138639.1">
    <property type="nucleotide sequence ID" value="NZ_FQZF01000034.1"/>
</dbReference>
<dbReference type="PANTHER" id="PTHR42928">
    <property type="entry name" value="TRICARBOXYLATE-BINDING PROTEIN"/>
    <property type="match status" value="1"/>
</dbReference>
<dbReference type="Pfam" id="PF03401">
    <property type="entry name" value="TctC"/>
    <property type="match status" value="1"/>
</dbReference>
<proteinExistence type="inferred from homology"/>
<dbReference type="OrthoDB" id="7246695at2"/>
<protein>
    <submittedName>
        <fullName evidence="2">Tripartite-type tricarboxylate transporter, receptor component TctC</fullName>
    </submittedName>
</protein>
<dbReference type="PROSITE" id="PS51318">
    <property type="entry name" value="TAT"/>
    <property type="match status" value="1"/>
</dbReference>
<dbReference type="Gene3D" id="3.40.190.10">
    <property type="entry name" value="Periplasmic binding protein-like II"/>
    <property type="match status" value="1"/>
</dbReference>
<dbReference type="STRING" id="198092.SAMN02745194_04303"/>
<dbReference type="PIRSF" id="PIRSF017082">
    <property type="entry name" value="YflP"/>
    <property type="match status" value="1"/>
</dbReference>
<keyword evidence="2" id="KW-0675">Receptor</keyword>
<name>A0A1M6Q6K1_9PROT</name>
<sequence>MNNGNLSRRGFGAAFAAGLAAPSAITATARAQSAAAWPDRPVRLVVPFGAGGAIDTLSRTVAQRFADFANGQTLVVENRSGAGGAVAGAYVAREKPDGYTLMMADVGANAIGKLLNPGLAYDPVTSFTPVIHLVNLPGVVIAHPSVTVKDLPDLIAQAKARPGAFTYSSAGTGNGSHLFMALLLRQAGVEMVHVPYRSGAEMVTALVRGDAQFGFPTVSSALQMIRGGQARAIAVSTAEETPALPGIPPVARTLPGFDLAVWHGIMAPAGLDPALAERINTVFNGIAALPEVKEAVFRAQAGRMVGGTPKDFADHVTREVARWDPLIREGGFRVE</sequence>
<gene>
    <name evidence="2" type="ORF">SAMN02745194_04303</name>
</gene>
<dbReference type="EMBL" id="FQZF01000034">
    <property type="protein sequence ID" value="SHK15733.1"/>
    <property type="molecule type" value="Genomic_DNA"/>
</dbReference>
<dbReference type="InterPro" id="IPR042100">
    <property type="entry name" value="Bug_dom1"/>
</dbReference>
<evidence type="ECO:0000313" key="2">
    <source>
        <dbReference type="EMBL" id="SHK15733.1"/>
    </source>
</evidence>
<dbReference type="Gene3D" id="3.40.190.150">
    <property type="entry name" value="Bordetella uptake gene, domain 1"/>
    <property type="match status" value="1"/>
</dbReference>
<dbReference type="PANTHER" id="PTHR42928:SF5">
    <property type="entry name" value="BLR1237 PROTEIN"/>
    <property type="match status" value="1"/>
</dbReference>
<dbReference type="InterPro" id="IPR006311">
    <property type="entry name" value="TAT_signal"/>
</dbReference>
<evidence type="ECO:0000313" key="3">
    <source>
        <dbReference type="Proteomes" id="UP000184387"/>
    </source>
</evidence>
<dbReference type="Proteomes" id="UP000184387">
    <property type="component" value="Unassembled WGS sequence"/>
</dbReference>
<comment type="similarity">
    <text evidence="1">Belongs to the UPF0065 (bug) family.</text>
</comment>
<reference evidence="2 3" key="1">
    <citation type="submission" date="2016-11" db="EMBL/GenBank/DDBJ databases">
        <authorList>
            <person name="Jaros S."/>
            <person name="Januszkiewicz K."/>
            <person name="Wedrychowicz H."/>
        </authorList>
    </citation>
    <scope>NUCLEOTIDE SEQUENCE [LARGE SCALE GENOMIC DNA]</scope>
    <source>
        <strain evidence="2 3">DSM 14916</strain>
    </source>
</reference>
<evidence type="ECO:0000256" key="1">
    <source>
        <dbReference type="ARBA" id="ARBA00006987"/>
    </source>
</evidence>
<keyword evidence="3" id="KW-1185">Reference proteome</keyword>
<accession>A0A1M6Q6K1</accession>
<dbReference type="AlphaFoldDB" id="A0A1M6Q6K1"/>
<dbReference type="InterPro" id="IPR005064">
    <property type="entry name" value="BUG"/>
</dbReference>
<dbReference type="SUPFAM" id="SSF53850">
    <property type="entry name" value="Periplasmic binding protein-like II"/>
    <property type="match status" value="1"/>
</dbReference>